<accession>A0A1Q9F7N9</accession>
<feature type="transmembrane region" description="Helical" evidence="6">
    <location>
        <begin position="361"/>
        <end position="382"/>
    </location>
</feature>
<protein>
    <submittedName>
        <fullName evidence="9">Vacuolar amino acid transporter 3</fullName>
    </submittedName>
</protein>
<dbReference type="InterPro" id="IPR011009">
    <property type="entry name" value="Kinase-like_dom_sf"/>
</dbReference>
<keyword evidence="4 6" id="KW-0472">Membrane</keyword>
<feature type="transmembrane region" description="Helical" evidence="6">
    <location>
        <begin position="528"/>
        <end position="549"/>
    </location>
</feature>
<feature type="transmembrane region" description="Helical" evidence="6">
    <location>
        <begin position="493"/>
        <end position="516"/>
    </location>
</feature>
<evidence type="ECO:0000259" key="7">
    <source>
        <dbReference type="Pfam" id="PF01490"/>
    </source>
</evidence>
<dbReference type="OMA" id="ENRESMS"/>
<evidence type="ECO:0000256" key="6">
    <source>
        <dbReference type="SAM" id="Phobius"/>
    </source>
</evidence>
<dbReference type="GO" id="GO:0004672">
    <property type="term" value="F:protein kinase activity"/>
    <property type="evidence" value="ECO:0007669"/>
    <property type="project" value="InterPro"/>
</dbReference>
<dbReference type="OrthoDB" id="1684102at2759"/>
<reference evidence="9 10" key="1">
    <citation type="submission" date="2016-02" db="EMBL/GenBank/DDBJ databases">
        <title>Genome analysis of coral dinoflagellate symbionts highlights evolutionary adaptations to a symbiotic lifestyle.</title>
        <authorList>
            <person name="Aranda M."/>
            <person name="Li Y."/>
            <person name="Liew Y.J."/>
            <person name="Baumgarten S."/>
            <person name="Simakov O."/>
            <person name="Wilson M."/>
            <person name="Piel J."/>
            <person name="Ashoor H."/>
            <person name="Bougouffa S."/>
            <person name="Bajic V.B."/>
            <person name="Ryu T."/>
            <person name="Ravasi T."/>
            <person name="Bayer T."/>
            <person name="Micklem G."/>
            <person name="Kim H."/>
            <person name="Bhak J."/>
            <person name="Lajeunesse T.C."/>
            <person name="Voolstra C.R."/>
        </authorList>
    </citation>
    <scope>NUCLEOTIDE SEQUENCE [LARGE SCALE GENOMIC DNA]</scope>
    <source>
        <strain evidence="9 10">CCMP2467</strain>
    </source>
</reference>
<evidence type="ECO:0000256" key="1">
    <source>
        <dbReference type="ARBA" id="ARBA00004141"/>
    </source>
</evidence>
<evidence type="ECO:0000313" key="10">
    <source>
        <dbReference type="Proteomes" id="UP000186817"/>
    </source>
</evidence>
<proteinExistence type="predicted"/>
<feature type="transmembrane region" description="Helical" evidence="6">
    <location>
        <begin position="457"/>
        <end position="481"/>
    </location>
</feature>
<comment type="subcellular location">
    <subcellularLocation>
        <location evidence="1">Membrane</location>
        <topology evidence="1">Multi-pass membrane protein</topology>
    </subcellularLocation>
</comment>
<feature type="compositionally biased region" description="Low complexity" evidence="5">
    <location>
        <begin position="156"/>
        <end position="170"/>
    </location>
</feature>
<keyword evidence="2 6" id="KW-0812">Transmembrane</keyword>
<feature type="transmembrane region" description="Helical" evidence="6">
    <location>
        <begin position="311"/>
        <end position="335"/>
    </location>
</feature>
<feature type="domain" description="Amino acid transporter transmembrane" evidence="7">
    <location>
        <begin position="281"/>
        <end position="653"/>
    </location>
</feature>
<comment type="caution">
    <text evidence="9">The sequence shown here is derived from an EMBL/GenBank/DDBJ whole genome shotgun (WGS) entry which is preliminary data.</text>
</comment>
<name>A0A1Q9F7N9_SYMMI</name>
<evidence type="ECO:0000256" key="4">
    <source>
        <dbReference type="ARBA" id="ARBA00023136"/>
    </source>
</evidence>
<evidence type="ECO:0000256" key="2">
    <source>
        <dbReference type="ARBA" id="ARBA00022692"/>
    </source>
</evidence>
<dbReference type="EMBL" id="LSRX01000001">
    <property type="protein sequence ID" value="OLQ15677.1"/>
    <property type="molecule type" value="Genomic_DNA"/>
</dbReference>
<gene>
    <name evidence="9" type="primary">avt3</name>
    <name evidence="9" type="ORF">AK812_SmicGene8</name>
</gene>
<feature type="transmembrane region" description="Helical" evidence="6">
    <location>
        <begin position="604"/>
        <end position="628"/>
    </location>
</feature>
<organism evidence="9 10">
    <name type="scientific">Symbiodinium microadriaticum</name>
    <name type="common">Dinoflagellate</name>
    <name type="synonym">Zooxanthella microadriatica</name>
    <dbReference type="NCBI Taxonomy" id="2951"/>
    <lineage>
        <taxon>Eukaryota</taxon>
        <taxon>Sar</taxon>
        <taxon>Alveolata</taxon>
        <taxon>Dinophyceae</taxon>
        <taxon>Suessiales</taxon>
        <taxon>Symbiodiniaceae</taxon>
        <taxon>Symbiodinium</taxon>
    </lineage>
</organism>
<dbReference type="Pfam" id="PF01490">
    <property type="entry name" value="Aa_trans"/>
    <property type="match status" value="1"/>
</dbReference>
<evidence type="ECO:0000313" key="9">
    <source>
        <dbReference type="EMBL" id="OLQ15677.1"/>
    </source>
</evidence>
<evidence type="ECO:0000256" key="5">
    <source>
        <dbReference type="SAM" id="MobiDB-lite"/>
    </source>
</evidence>
<dbReference type="PANTHER" id="PTHR22950:SF666">
    <property type="entry name" value="VACUOLAR AMINO ACID TRANSPORTER 4"/>
    <property type="match status" value="1"/>
</dbReference>
<dbReference type="AlphaFoldDB" id="A0A1Q9F7N9"/>
<dbReference type="GO" id="GO:0005524">
    <property type="term" value="F:ATP binding"/>
    <property type="evidence" value="ECO:0007669"/>
    <property type="project" value="UniProtKB-UniRule"/>
</dbReference>
<dbReference type="PROSITE" id="PS00107">
    <property type="entry name" value="PROTEIN_KINASE_ATP"/>
    <property type="match status" value="1"/>
</dbReference>
<dbReference type="GO" id="GO:0016020">
    <property type="term" value="C:membrane"/>
    <property type="evidence" value="ECO:0007669"/>
    <property type="project" value="UniProtKB-SubCell"/>
</dbReference>
<dbReference type="Pfam" id="PF07714">
    <property type="entry name" value="PK_Tyr_Ser-Thr"/>
    <property type="match status" value="1"/>
</dbReference>
<evidence type="ECO:0000256" key="3">
    <source>
        <dbReference type="ARBA" id="ARBA00022989"/>
    </source>
</evidence>
<sequence length="659" mass="71425">MSGFGIPGLLEQWKSSWLDPALDYIEGSKPKTDSHLNQASNEYFEEEIKASTRNFDPSCLLGSGTFGSVYRGTMKDGTEVAIKVLQVPEEAGFEEEIKVLSRFRHPNLVILMGFARHAATFRCICWLKDTSYAACFLVFISLSMPEMGAAVASEASAPAATGSTAAASSSQRERSDVADLQKQLLQERSPGLPRNNSWSGTENRESMSPELAASRRLREPGGFRRGFLQAQAINQGLQAEDLPQTWSQRLIDTLAATNFQVESHVYGLNLSDDEDAQPIRHGASNLSIAFLIFKGNCGCAILYMPRGWMHGGLILASTVVPLIGFASIWCALLLLKVRLTTESHAGYGDLMNNALGPKGRAASNLFIVLLQLGICCTYFIVASKLLQTTLLPKAPLELLIVGMTVFMVPLVAVRKVASLWPLSLAGTALVILGLLIVGTLEVQAVVEESPELTLMNWSQLLVCVGQACFMFEGIGLILPTYDASKKPEDFPWIYVLVQTGTLAVVCAIGVLGYLAFGSDVSNLILLNFPQSIAVFLVRFAFMLQVWCSFPLQFLPATRLLETFFFTPVSDPPLMRKAAKTAFRALVVVLLAGVAVLGASKLDNFVSLIGALCGVPLAFVFPAVAHYILVKECLWSDVLLVAFGIALTVVVTGVNVAAFF</sequence>
<dbReference type="PANTHER" id="PTHR22950">
    <property type="entry name" value="AMINO ACID TRANSPORTER"/>
    <property type="match status" value="1"/>
</dbReference>
<dbReference type="SUPFAM" id="SSF56112">
    <property type="entry name" value="Protein kinase-like (PK-like)"/>
    <property type="match status" value="1"/>
</dbReference>
<keyword evidence="3 6" id="KW-1133">Transmembrane helix</keyword>
<feature type="transmembrane region" description="Helical" evidence="6">
    <location>
        <begin position="394"/>
        <end position="412"/>
    </location>
</feature>
<dbReference type="InterPro" id="IPR017441">
    <property type="entry name" value="Protein_kinase_ATP_BS"/>
</dbReference>
<evidence type="ECO:0000259" key="8">
    <source>
        <dbReference type="Pfam" id="PF07714"/>
    </source>
</evidence>
<dbReference type="Gene3D" id="3.30.200.20">
    <property type="entry name" value="Phosphorylase Kinase, domain 1"/>
    <property type="match status" value="1"/>
</dbReference>
<feature type="region of interest" description="Disordered" evidence="5">
    <location>
        <begin position="156"/>
        <end position="211"/>
    </location>
</feature>
<keyword evidence="10" id="KW-1185">Reference proteome</keyword>
<feature type="transmembrane region" description="Helical" evidence="6">
    <location>
        <begin position="637"/>
        <end position="658"/>
    </location>
</feature>
<feature type="domain" description="Serine-threonine/tyrosine-protein kinase catalytic" evidence="8">
    <location>
        <begin position="60"/>
        <end position="120"/>
    </location>
</feature>
<feature type="transmembrane region" description="Helical" evidence="6">
    <location>
        <begin position="581"/>
        <end position="598"/>
    </location>
</feature>
<dbReference type="GO" id="GO:0015179">
    <property type="term" value="F:L-amino acid transmembrane transporter activity"/>
    <property type="evidence" value="ECO:0007669"/>
    <property type="project" value="TreeGrafter"/>
</dbReference>
<dbReference type="Proteomes" id="UP000186817">
    <property type="component" value="Unassembled WGS sequence"/>
</dbReference>
<dbReference type="InterPro" id="IPR001245">
    <property type="entry name" value="Ser-Thr/Tyr_kinase_cat_dom"/>
</dbReference>
<feature type="transmembrane region" description="Helical" evidence="6">
    <location>
        <begin position="419"/>
        <end position="437"/>
    </location>
</feature>
<dbReference type="InterPro" id="IPR013057">
    <property type="entry name" value="AA_transpt_TM"/>
</dbReference>